<dbReference type="InterPro" id="IPR052572">
    <property type="entry name" value="UPF0153_domain"/>
</dbReference>
<gene>
    <name evidence="1" type="ORF">GEAMG1_2487</name>
</gene>
<dbReference type="PANTHER" id="PTHR36931:SF1">
    <property type="entry name" value="UPF0153 PROTEIN YEIW"/>
    <property type="match status" value="1"/>
</dbReference>
<dbReference type="Proteomes" id="UP001295463">
    <property type="component" value="Chromosome"/>
</dbReference>
<sequence>MHRINTTGASSRSLEELMDTEKNNHLVFGRECGGCFACCVTLRIDTPELQKYADISCHKIAPGGGCAIYPNRPGVCRSWFCVWRYMPQLDDDWRPDKSKIIIRCHPEIIPGLILQPLERSIEVLTSHQTLQLIGGCVEQSVPVFISVPTREGFCHALLSLNQAFAKPVASHIFEEVKAAMMEALNHAKQIQTDPIQALKGERQG</sequence>
<proteinExistence type="predicted"/>
<dbReference type="PANTHER" id="PTHR36931">
    <property type="entry name" value="UPF0153 PROTEIN YEIW"/>
    <property type="match status" value="1"/>
</dbReference>
<protein>
    <recommendedName>
        <fullName evidence="3">YkgJ family cysteine cluster protein</fullName>
    </recommendedName>
</protein>
<organism evidence="1 2">
    <name type="scientific">Trichlorobacter ammonificans</name>
    <dbReference type="NCBI Taxonomy" id="2916410"/>
    <lineage>
        <taxon>Bacteria</taxon>
        <taxon>Pseudomonadati</taxon>
        <taxon>Thermodesulfobacteriota</taxon>
        <taxon>Desulfuromonadia</taxon>
        <taxon>Geobacterales</taxon>
        <taxon>Geobacteraceae</taxon>
        <taxon>Trichlorobacter</taxon>
    </lineage>
</organism>
<evidence type="ECO:0008006" key="3">
    <source>
        <dbReference type="Google" id="ProtNLM"/>
    </source>
</evidence>
<accession>A0ABN8HMW4</accession>
<name>A0ABN8HMW4_9BACT</name>
<reference evidence="1 2" key="1">
    <citation type="submission" date="2022-03" db="EMBL/GenBank/DDBJ databases">
        <authorList>
            <person name="Koch H."/>
        </authorList>
    </citation>
    <scope>NUCLEOTIDE SEQUENCE [LARGE SCALE GENOMIC DNA]</scope>
    <source>
        <strain evidence="1 2">G1</strain>
    </source>
</reference>
<dbReference type="EMBL" id="OW150024">
    <property type="protein sequence ID" value="CAH2032323.1"/>
    <property type="molecule type" value="Genomic_DNA"/>
</dbReference>
<evidence type="ECO:0000313" key="2">
    <source>
        <dbReference type="Proteomes" id="UP001295463"/>
    </source>
</evidence>
<keyword evidence="2" id="KW-1185">Reference proteome</keyword>
<evidence type="ECO:0000313" key="1">
    <source>
        <dbReference type="EMBL" id="CAH2032323.1"/>
    </source>
</evidence>